<evidence type="ECO:0000313" key="2">
    <source>
        <dbReference type="Proteomes" id="UP000186471"/>
    </source>
</evidence>
<sequence>MVSCRSLISIGLPRKHYVKDRLDDEDLYYAFDYALSSRPLDDEDDPRRWLVLGVDESGRVLELVVLVFDDGYELLIQAVKARQQFMHEIHSGSADPSVV</sequence>
<accession>A0A1Q8VK35</accession>
<comment type="caution">
    <text evidence="1">The sequence shown here is derived from an EMBL/GenBank/DDBJ whole genome shotgun (WGS) entry which is preliminary data.</text>
</comment>
<evidence type="ECO:0000313" key="1">
    <source>
        <dbReference type="EMBL" id="OLO48445.1"/>
    </source>
</evidence>
<proteinExistence type="predicted"/>
<organism evidence="1 2">
    <name type="scientific">Actinomyces oris</name>
    <dbReference type="NCBI Taxonomy" id="544580"/>
    <lineage>
        <taxon>Bacteria</taxon>
        <taxon>Bacillati</taxon>
        <taxon>Actinomycetota</taxon>
        <taxon>Actinomycetes</taxon>
        <taxon>Actinomycetales</taxon>
        <taxon>Actinomycetaceae</taxon>
        <taxon>Actinomyces</taxon>
    </lineage>
</organism>
<dbReference type="AlphaFoldDB" id="A0A1Q8VK35"/>
<name>A0A1Q8VK35_9ACTO</name>
<gene>
    <name evidence="1" type="ORF">BKH31_02260</name>
</gene>
<dbReference type="Proteomes" id="UP000186471">
    <property type="component" value="Unassembled WGS sequence"/>
</dbReference>
<dbReference type="OrthoDB" id="3577648at2"/>
<protein>
    <submittedName>
        <fullName evidence="1">Toxin</fullName>
    </submittedName>
</protein>
<reference evidence="1 2" key="1">
    <citation type="submission" date="2016-12" db="EMBL/GenBank/DDBJ databases">
        <title>Genomic comparison of strains in the 'Actinomyces naeslundii' group.</title>
        <authorList>
            <person name="Mughal S.R."/>
            <person name="Do T."/>
            <person name="Gilbert S.C."/>
            <person name="Witherden E.A."/>
            <person name="Didelot X."/>
            <person name="Beighton D."/>
        </authorList>
    </citation>
    <scope>NUCLEOTIDE SEQUENCE [LARGE SCALE GENOMIC DNA]</scope>
    <source>
        <strain evidence="1 2">R21091</strain>
    </source>
</reference>
<dbReference type="EMBL" id="MSKK01000007">
    <property type="protein sequence ID" value="OLO48445.1"/>
    <property type="molecule type" value="Genomic_DNA"/>
</dbReference>